<dbReference type="AlphaFoldDB" id="A0A5C2HBP3"/>
<evidence type="ECO:0000313" key="1">
    <source>
        <dbReference type="EMBL" id="QEP34616.1"/>
    </source>
</evidence>
<evidence type="ECO:0000313" key="2">
    <source>
        <dbReference type="Proteomes" id="UP000322726"/>
    </source>
</evidence>
<reference evidence="1 2" key="1">
    <citation type="submission" date="2019-09" db="EMBL/GenBank/DDBJ databases">
        <title>Complete genome sequencing of four Arcobacter species reveals a diverse suite of mobile elements.</title>
        <authorList>
            <person name="Miller W.G."/>
            <person name="Yee E."/>
            <person name="Bono J.L."/>
        </authorList>
    </citation>
    <scope>NUCLEOTIDE SEQUENCE [LARGE SCALE GENOMIC DNA]</scope>
    <source>
        <strain evidence="1 2">LMG 26638</strain>
    </source>
</reference>
<gene>
    <name evidence="1" type="ORF">APAC_1508</name>
</gene>
<dbReference type="EMBL" id="CP035928">
    <property type="protein sequence ID" value="QEP34616.1"/>
    <property type="molecule type" value="Genomic_DNA"/>
</dbReference>
<sequence>MKFNKLFTSFLVLTSTNLLANDIVPKELIGKYSLDTTYCNQVDTGNVTITKNSFEFYEDSCKVFIHLSLN</sequence>
<protein>
    <submittedName>
        <fullName evidence="1">Uncharacterized protein</fullName>
    </submittedName>
</protein>
<dbReference type="KEGG" id="apai:APAC_1508"/>
<reference evidence="2" key="2">
    <citation type="submission" date="2019-09" db="EMBL/GenBank/DDBJ databases">
        <title>Complete genome sequencing of four Arcobacter species reveals a diverse suite of mobile elements.</title>
        <authorList>
            <person name="On S.L.W."/>
            <person name="Miller W.G."/>
            <person name="Biggs P."/>
            <person name="Cornelius A."/>
            <person name="Vandamme P."/>
        </authorList>
    </citation>
    <scope>NUCLEOTIDE SEQUENCE [LARGE SCALE GENOMIC DNA]</scope>
    <source>
        <strain evidence="2">LMG 26638</strain>
    </source>
</reference>
<name>A0A5C2HBP3_9BACT</name>
<keyword evidence="2" id="KW-1185">Reference proteome</keyword>
<accession>A0A5C2HBP3</accession>
<dbReference type="Proteomes" id="UP000322726">
    <property type="component" value="Chromosome"/>
</dbReference>
<dbReference type="RefSeq" id="WP_130233546.1">
    <property type="nucleotide sequence ID" value="NZ_BMEF01000007.1"/>
</dbReference>
<organism evidence="1 2">
    <name type="scientific">Malaciobacter pacificus</name>
    <dbReference type="NCBI Taxonomy" id="1080223"/>
    <lineage>
        <taxon>Bacteria</taxon>
        <taxon>Pseudomonadati</taxon>
        <taxon>Campylobacterota</taxon>
        <taxon>Epsilonproteobacteria</taxon>
        <taxon>Campylobacterales</taxon>
        <taxon>Arcobacteraceae</taxon>
        <taxon>Malaciobacter</taxon>
    </lineage>
</organism>
<proteinExistence type="predicted"/>
<reference evidence="1 2" key="3">
    <citation type="submission" date="2019-09" db="EMBL/GenBank/DDBJ databases">
        <title>Taxonomic note: a critical rebuttal of the proposed division of the genus Arcobacter into six genera, emended descriptions of Arcobacter anaerophilus and the genus Arcobacter, and an assessment of genus-level boundaries for Epsilonproteobacteria using in silico genomic comparator tools.</title>
        <authorList>
            <person name="On S.L.W."/>
            <person name="Miller W.G."/>
            <person name="Biggs P."/>
            <person name="Cornelius A."/>
            <person name="Vandamme P."/>
        </authorList>
    </citation>
    <scope>NUCLEOTIDE SEQUENCE [LARGE SCALE GENOMIC DNA]</scope>
    <source>
        <strain evidence="1 2">LMG 26638</strain>
    </source>
</reference>